<dbReference type="EMBL" id="CAXHTA020000018">
    <property type="protein sequence ID" value="CAL5228304.1"/>
    <property type="molecule type" value="Genomic_DNA"/>
</dbReference>
<keyword evidence="5" id="KW-1185">Reference proteome</keyword>
<organism evidence="4 5">
    <name type="scientific">Coccomyxa viridis</name>
    <dbReference type="NCBI Taxonomy" id="1274662"/>
    <lineage>
        <taxon>Eukaryota</taxon>
        <taxon>Viridiplantae</taxon>
        <taxon>Chlorophyta</taxon>
        <taxon>core chlorophytes</taxon>
        <taxon>Trebouxiophyceae</taxon>
        <taxon>Trebouxiophyceae incertae sedis</taxon>
        <taxon>Coccomyxaceae</taxon>
        <taxon>Coccomyxa</taxon>
    </lineage>
</organism>
<sequence length="402" mass="43311">MQEVGSLRSASASWLAPPSAAGVRSIITIIRARLHINLASQAWPLAPSTLKKNRLTSNTHQGPVPFPARQRHRTGRPSEPSAGGARQVSVMWFRSDLRMHDNAALAAADKEGSSLLAVYCFDPREYSKSGSGISSTGPYRAQFVIDAVTDLRESLRAAGSNLIVRCGKPEEVLLDIVKKTGASKVYCQGEATYEEAQVERRVASALKTENAQLKTSWSSTLFDIDALPFKLADLPSTHGQFRAQVAHLSVKEPAQAPRQLKGKPLGASVAAGEVPTLAQLGLQPVTRIPGTSHVRGGESEGLARLKSVLSGVLQQGSSMLNSSSSSLAANFSQQVSPWLAMGCLSPRRMYQEVKAQQQGNNQKVVSQAMTELLWRDFFRFTSKKYASLSLKQSSPDAVAVCA</sequence>
<proteinExistence type="inferred from homology"/>
<dbReference type="InterPro" id="IPR036134">
    <property type="entry name" value="Crypto/Photolyase_FAD-like_sf"/>
</dbReference>
<evidence type="ECO:0000256" key="2">
    <source>
        <dbReference type="SAM" id="MobiDB-lite"/>
    </source>
</evidence>
<feature type="region of interest" description="Disordered" evidence="2">
    <location>
        <begin position="53"/>
        <end position="85"/>
    </location>
</feature>
<dbReference type="PANTHER" id="PTHR11455">
    <property type="entry name" value="CRYPTOCHROME"/>
    <property type="match status" value="1"/>
</dbReference>
<reference evidence="4 5" key="1">
    <citation type="submission" date="2024-06" db="EMBL/GenBank/DDBJ databases">
        <authorList>
            <person name="Kraege A."/>
            <person name="Thomma B."/>
        </authorList>
    </citation>
    <scope>NUCLEOTIDE SEQUENCE [LARGE SCALE GENOMIC DNA]</scope>
</reference>
<accession>A0ABP1G818</accession>
<dbReference type="InterPro" id="IPR006050">
    <property type="entry name" value="DNA_photolyase_N"/>
</dbReference>
<feature type="domain" description="Photolyase/cryptochrome alpha/beta" evidence="3">
    <location>
        <begin position="87"/>
        <end position="221"/>
    </location>
</feature>
<gene>
    <name evidence="4" type="primary">g11410</name>
    <name evidence="4" type="ORF">VP750_LOCUS10210</name>
</gene>
<dbReference type="SUPFAM" id="SSF52425">
    <property type="entry name" value="Cryptochrome/photolyase, N-terminal domain"/>
    <property type="match status" value="1"/>
</dbReference>
<name>A0ABP1G818_9CHLO</name>
<dbReference type="InterPro" id="IPR002081">
    <property type="entry name" value="Cryptochrome/DNA_photolyase_1"/>
</dbReference>
<evidence type="ECO:0000313" key="4">
    <source>
        <dbReference type="EMBL" id="CAL5228304.1"/>
    </source>
</evidence>
<dbReference type="Proteomes" id="UP001497392">
    <property type="component" value="Unassembled WGS sequence"/>
</dbReference>
<dbReference type="InterPro" id="IPR014729">
    <property type="entry name" value="Rossmann-like_a/b/a_fold"/>
</dbReference>
<dbReference type="PROSITE" id="PS51645">
    <property type="entry name" value="PHR_CRY_ALPHA_BETA"/>
    <property type="match status" value="1"/>
</dbReference>
<dbReference type="Gene3D" id="3.40.50.620">
    <property type="entry name" value="HUPs"/>
    <property type="match status" value="1"/>
</dbReference>
<dbReference type="Gene3D" id="1.25.40.80">
    <property type="match status" value="1"/>
</dbReference>
<dbReference type="InterPro" id="IPR036155">
    <property type="entry name" value="Crypto/Photolyase_N_sf"/>
</dbReference>
<evidence type="ECO:0000256" key="1">
    <source>
        <dbReference type="ARBA" id="ARBA00005862"/>
    </source>
</evidence>
<dbReference type="Pfam" id="PF00875">
    <property type="entry name" value="DNA_photolyase"/>
    <property type="match status" value="1"/>
</dbReference>
<evidence type="ECO:0000259" key="3">
    <source>
        <dbReference type="PROSITE" id="PS51645"/>
    </source>
</evidence>
<comment type="caution">
    <text evidence="4">The sequence shown here is derived from an EMBL/GenBank/DDBJ whole genome shotgun (WGS) entry which is preliminary data.</text>
</comment>
<protein>
    <submittedName>
        <fullName evidence="4">G11410 protein</fullName>
    </submittedName>
</protein>
<evidence type="ECO:0000313" key="5">
    <source>
        <dbReference type="Proteomes" id="UP001497392"/>
    </source>
</evidence>
<dbReference type="SUPFAM" id="SSF48173">
    <property type="entry name" value="Cryptochrome/photolyase FAD-binding domain"/>
    <property type="match status" value="1"/>
</dbReference>
<comment type="similarity">
    <text evidence="1">Belongs to the DNA photolyase class-1 family.</text>
</comment>
<dbReference type="PANTHER" id="PTHR11455:SF2">
    <property type="entry name" value="BLUE-LIGHT PHOTORECEPTOR PHR2"/>
    <property type="match status" value="1"/>
</dbReference>